<dbReference type="VEuPathDB" id="FungiDB:QG37_01532"/>
<evidence type="ECO:0000313" key="2">
    <source>
        <dbReference type="Proteomes" id="UP000037122"/>
    </source>
</evidence>
<name>A0A0L0P5Z2_CANAR</name>
<reference evidence="2" key="1">
    <citation type="journal article" date="2015" name="BMC Genomics">
        <title>Draft genome of a commonly misdiagnosed multidrug resistant pathogen Candida auris.</title>
        <authorList>
            <person name="Chatterjee S."/>
            <person name="Alampalli S.V."/>
            <person name="Nageshan R.K."/>
            <person name="Chettiar S.T."/>
            <person name="Joshi S."/>
            <person name="Tatu U.S."/>
        </authorList>
    </citation>
    <scope>NUCLEOTIDE SEQUENCE [LARGE SCALE GENOMIC DNA]</scope>
    <source>
        <strain evidence="2">6684</strain>
    </source>
</reference>
<evidence type="ECO:0000313" key="1">
    <source>
        <dbReference type="EMBL" id="KNE01456.1"/>
    </source>
</evidence>
<gene>
    <name evidence="1" type="ORF">QG37_01532</name>
</gene>
<comment type="caution">
    <text evidence="1">The sequence shown here is derived from an EMBL/GenBank/DDBJ whole genome shotgun (WGS) entry which is preliminary data.</text>
</comment>
<organism evidence="1 2">
    <name type="scientific">Candidozyma auris</name>
    <name type="common">Yeast</name>
    <name type="synonym">Candida auris</name>
    <dbReference type="NCBI Taxonomy" id="498019"/>
    <lineage>
        <taxon>Eukaryota</taxon>
        <taxon>Fungi</taxon>
        <taxon>Dikarya</taxon>
        <taxon>Ascomycota</taxon>
        <taxon>Saccharomycotina</taxon>
        <taxon>Pichiomycetes</taxon>
        <taxon>Metschnikowiaceae</taxon>
        <taxon>Candidozyma</taxon>
    </lineage>
</organism>
<protein>
    <submittedName>
        <fullName evidence="1">Uncharacterized protein</fullName>
    </submittedName>
</protein>
<proteinExistence type="predicted"/>
<dbReference type="EMBL" id="LGST01000011">
    <property type="protein sequence ID" value="KNE01456.1"/>
    <property type="molecule type" value="Genomic_DNA"/>
</dbReference>
<dbReference type="Proteomes" id="UP000037122">
    <property type="component" value="Unassembled WGS sequence"/>
</dbReference>
<dbReference type="AlphaFoldDB" id="A0A0L0P5Z2"/>
<accession>A0A0L0P5Z2</accession>
<sequence>MARDIYAGEGDLDMARRQARKSTLHLVFAPTSGRQQAVPEELRKKCTVQ</sequence>